<dbReference type="AlphaFoldDB" id="A0AAV4IB58"/>
<protein>
    <submittedName>
        <fullName evidence="1">Heparanase</fullName>
    </submittedName>
</protein>
<reference evidence="1 2" key="1">
    <citation type="journal article" date="2021" name="Elife">
        <title>Chloroplast acquisition without the gene transfer in kleptoplastic sea slugs, Plakobranchus ocellatus.</title>
        <authorList>
            <person name="Maeda T."/>
            <person name="Takahashi S."/>
            <person name="Yoshida T."/>
            <person name="Shimamura S."/>
            <person name="Takaki Y."/>
            <person name="Nagai Y."/>
            <person name="Toyoda A."/>
            <person name="Suzuki Y."/>
            <person name="Arimoto A."/>
            <person name="Ishii H."/>
            <person name="Satoh N."/>
            <person name="Nishiyama T."/>
            <person name="Hasebe M."/>
            <person name="Maruyama T."/>
            <person name="Minagawa J."/>
            <person name="Obokata J."/>
            <person name="Shigenobu S."/>
        </authorList>
    </citation>
    <scope>NUCLEOTIDE SEQUENCE [LARGE SCALE GENOMIC DNA]</scope>
</reference>
<dbReference type="InterPro" id="IPR017853">
    <property type="entry name" value="GH"/>
</dbReference>
<dbReference type="PANTHER" id="PTHR46145:SF4">
    <property type="entry name" value="HEPARANASE"/>
    <property type="match status" value="1"/>
</dbReference>
<keyword evidence="2" id="KW-1185">Reference proteome</keyword>
<comment type="caution">
    <text evidence="1">The sequence shown here is derived from an EMBL/GenBank/DDBJ whole genome shotgun (WGS) entry which is preliminary data.</text>
</comment>
<dbReference type="PANTHER" id="PTHR46145">
    <property type="entry name" value="HEPARANASE"/>
    <property type="match status" value="1"/>
</dbReference>
<sequence length="336" mass="38240">MNDLLKSLLWPTGEQWNNISDLFHLVGWEMCWNFNIMPRAADGGWDTSNAKRLLLYAAARFLSEGCQFLTEVGIHHYYLRHDAEEGDFTKVKVMEGLRIHLKFAKYLVWRYCDAPKPISLTETSTATGGGVQKVSNAFAAGFLWLDKLGLCALYGIHRVFRQSFFAASYALITKNLRPNPDYYLSVLYKRLVLGPVFSVNIKNLSPLVRVYANCANPSYYGYKPGALVVYYLNLAESKSSLSLRQFQSNRTRGPPKVDLYILQAADGWKNMQSRNMNLNGELIAMEGEKVPALRPQRHKGDVTLKPRSYGFIVMNNARVARCRCYHRAGDKTKISR</sequence>
<evidence type="ECO:0000313" key="2">
    <source>
        <dbReference type="Proteomes" id="UP000762676"/>
    </source>
</evidence>
<name>A0AAV4IB58_9GAST</name>
<evidence type="ECO:0000313" key="1">
    <source>
        <dbReference type="EMBL" id="GFS05901.1"/>
    </source>
</evidence>
<dbReference type="GO" id="GO:0005615">
    <property type="term" value="C:extracellular space"/>
    <property type="evidence" value="ECO:0007669"/>
    <property type="project" value="TreeGrafter"/>
</dbReference>
<proteinExistence type="predicted"/>
<dbReference type="Proteomes" id="UP000762676">
    <property type="component" value="Unassembled WGS sequence"/>
</dbReference>
<organism evidence="1 2">
    <name type="scientific">Elysia marginata</name>
    <dbReference type="NCBI Taxonomy" id="1093978"/>
    <lineage>
        <taxon>Eukaryota</taxon>
        <taxon>Metazoa</taxon>
        <taxon>Spiralia</taxon>
        <taxon>Lophotrochozoa</taxon>
        <taxon>Mollusca</taxon>
        <taxon>Gastropoda</taxon>
        <taxon>Heterobranchia</taxon>
        <taxon>Euthyneura</taxon>
        <taxon>Panpulmonata</taxon>
        <taxon>Sacoglossa</taxon>
        <taxon>Placobranchoidea</taxon>
        <taxon>Plakobranchidae</taxon>
        <taxon>Elysia</taxon>
    </lineage>
</organism>
<gene>
    <name evidence="1" type="ORF">ElyMa_002950400</name>
</gene>
<dbReference type="GO" id="GO:0031012">
    <property type="term" value="C:extracellular matrix"/>
    <property type="evidence" value="ECO:0007669"/>
    <property type="project" value="TreeGrafter"/>
</dbReference>
<dbReference type="Gene3D" id="3.20.20.80">
    <property type="entry name" value="Glycosidases"/>
    <property type="match status" value="1"/>
</dbReference>
<accession>A0AAV4IB58</accession>
<dbReference type="SUPFAM" id="SSF51445">
    <property type="entry name" value="(Trans)glycosidases"/>
    <property type="match status" value="1"/>
</dbReference>
<dbReference type="EMBL" id="BMAT01006086">
    <property type="protein sequence ID" value="GFS05901.1"/>
    <property type="molecule type" value="Genomic_DNA"/>
</dbReference>